<dbReference type="EMBL" id="SWFS01000307">
    <property type="protein sequence ID" value="KAA8910578.1"/>
    <property type="molecule type" value="Genomic_DNA"/>
</dbReference>
<organism evidence="2 3">
    <name type="scientific">Trichomonascus ciferrii</name>
    <dbReference type="NCBI Taxonomy" id="44093"/>
    <lineage>
        <taxon>Eukaryota</taxon>
        <taxon>Fungi</taxon>
        <taxon>Dikarya</taxon>
        <taxon>Ascomycota</taxon>
        <taxon>Saccharomycotina</taxon>
        <taxon>Dipodascomycetes</taxon>
        <taxon>Dipodascales</taxon>
        <taxon>Trichomonascaceae</taxon>
        <taxon>Trichomonascus</taxon>
        <taxon>Trichomonascus ciferrii complex</taxon>
    </lineage>
</organism>
<evidence type="ECO:0000256" key="1">
    <source>
        <dbReference type="SAM" id="MobiDB-lite"/>
    </source>
</evidence>
<dbReference type="VEuPathDB" id="FungiDB:TRICI_004102"/>
<dbReference type="Proteomes" id="UP000761534">
    <property type="component" value="Unassembled WGS sequence"/>
</dbReference>
<evidence type="ECO:0000313" key="2">
    <source>
        <dbReference type="EMBL" id="KAA8910578.1"/>
    </source>
</evidence>
<protein>
    <submittedName>
        <fullName evidence="2">Uncharacterized protein</fullName>
    </submittedName>
</protein>
<name>A0A642V227_9ASCO</name>
<proteinExistence type="predicted"/>
<feature type="region of interest" description="Disordered" evidence="1">
    <location>
        <begin position="79"/>
        <end position="107"/>
    </location>
</feature>
<gene>
    <name evidence="2" type="ORF">TRICI_004102</name>
</gene>
<accession>A0A642V227</accession>
<keyword evidence="3" id="KW-1185">Reference proteome</keyword>
<reference evidence="2" key="1">
    <citation type="journal article" date="2019" name="G3 (Bethesda)">
        <title>Genome Assemblies of Two Rare Opportunistic Yeast Pathogens: Diutina rugosa (syn. Candida rugosa) and Trichomonascus ciferrii (syn. Candida ciferrii).</title>
        <authorList>
            <person name="Mixao V."/>
            <person name="Saus E."/>
            <person name="Hansen A.P."/>
            <person name="Lass-Florl C."/>
            <person name="Gabaldon T."/>
        </authorList>
    </citation>
    <scope>NUCLEOTIDE SEQUENCE</scope>
    <source>
        <strain evidence="2">CBS 4856</strain>
    </source>
</reference>
<dbReference type="AlphaFoldDB" id="A0A642V227"/>
<comment type="caution">
    <text evidence="2">The sequence shown here is derived from an EMBL/GenBank/DDBJ whole genome shotgun (WGS) entry which is preliminary data.</text>
</comment>
<evidence type="ECO:0000313" key="3">
    <source>
        <dbReference type="Proteomes" id="UP000761534"/>
    </source>
</evidence>
<sequence>MYEEDRRPHDHDPEVLEKIALKERGKEGEHLGNRLLPDLGAQSTCQKHDGDCNDNALGGPVDHAQIEHVCVVGLPGGEVHGNTGAEGGEDTRMGQPEPHARRLNQAT</sequence>